<evidence type="ECO:0000256" key="7">
    <source>
        <dbReference type="ARBA" id="ARBA00022781"/>
    </source>
</evidence>
<comment type="caution">
    <text evidence="14">The sequence shown here is derived from an EMBL/GenBank/DDBJ whole genome shotgun (WGS) entry which is preliminary data.</text>
</comment>
<keyword evidence="7 12" id="KW-0375">Hydrogen ion transport</keyword>
<keyword evidence="11 12" id="KW-0066">ATP synthesis</keyword>
<dbReference type="AlphaFoldDB" id="A0A9W6FTN2"/>
<dbReference type="NCBIfam" id="NF004481">
    <property type="entry name" value="PRK05815.2-3"/>
    <property type="match status" value="1"/>
</dbReference>
<dbReference type="NCBIfam" id="TIGR01131">
    <property type="entry name" value="ATP_synt_6_or_A"/>
    <property type="match status" value="1"/>
</dbReference>
<dbReference type="GO" id="GO:0005886">
    <property type="term" value="C:plasma membrane"/>
    <property type="evidence" value="ECO:0007669"/>
    <property type="project" value="UniProtKB-SubCell"/>
</dbReference>
<feature type="transmembrane region" description="Helical" evidence="12">
    <location>
        <begin position="20"/>
        <end position="39"/>
    </location>
</feature>
<dbReference type="GO" id="GO:0046933">
    <property type="term" value="F:proton-transporting ATP synthase activity, rotational mechanism"/>
    <property type="evidence" value="ECO:0007669"/>
    <property type="project" value="UniProtKB-UniRule"/>
</dbReference>
<dbReference type="SUPFAM" id="SSF81336">
    <property type="entry name" value="F1F0 ATP synthase subunit A"/>
    <property type="match status" value="1"/>
</dbReference>
<dbReference type="Proteomes" id="UP001144372">
    <property type="component" value="Unassembled WGS sequence"/>
</dbReference>
<dbReference type="InterPro" id="IPR045082">
    <property type="entry name" value="ATP_syn_F0_a_bact/chloroplast"/>
</dbReference>
<keyword evidence="5 12" id="KW-0138">CF(0)</keyword>
<keyword evidence="4 12" id="KW-1003">Cell membrane</keyword>
<reference evidence="14" key="1">
    <citation type="submission" date="2022-12" db="EMBL/GenBank/DDBJ databases">
        <title>Reference genome sequencing for broad-spectrum identification of bacterial and archaeal isolates by mass spectrometry.</title>
        <authorList>
            <person name="Sekiguchi Y."/>
            <person name="Tourlousse D.M."/>
        </authorList>
    </citation>
    <scope>NUCLEOTIDE SEQUENCE</scope>
    <source>
        <strain evidence="14">ASRB1</strain>
    </source>
</reference>
<accession>A0A9W6FTN2</accession>
<feature type="transmembrane region" description="Helical" evidence="12">
    <location>
        <begin position="193"/>
        <end position="215"/>
    </location>
</feature>
<dbReference type="GO" id="GO:0042777">
    <property type="term" value="P:proton motive force-driven plasma membrane ATP synthesis"/>
    <property type="evidence" value="ECO:0007669"/>
    <property type="project" value="TreeGrafter"/>
</dbReference>
<evidence type="ECO:0000256" key="4">
    <source>
        <dbReference type="ARBA" id="ARBA00022475"/>
    </source>
</evidence>
<evidence type="ECO:0000256" key="12">
    <source>
        <dbReference type="HAMAP-Rule" id="MF_01393"/>
    </source>
</evidence>
<evidence type="ECO:0000256" key="9">
    <source>
        <dbReference type="ARBA" id="ARBA00023065"/>
    </source>
</evidence>
<dbReference type="GO" id="GO:0045259">
    <property type="term" value="C:proton-transporting ATP synthase complex"/>
    <property type="evidence" value="ECO:0007669"/>
    <property type="project" value="UniProtKB-KW"/>
</dbReference>
<keyword evidence="15" id="KW-1185">Reference proteome</keyword>
<evidence type="ECO:0000256" key="10">
    <source>
        <dbReference type="ARBA" id="ARBA00023136"/>
    </source>
</evidence>
<evidence type="ECO:0000256" key="11">
    <source>
        <dbReference type="ARBA" id="ARBA00023310"/>
    </source>
</evidence>
<keyword evidence="9 12" id="KW-0406">Ion transport</keyword>
<dbReference type="PRINTS" id="PR00123">
    <property type="entry name" value="ATPASEA"/>
</dbReference>
<dbReference type="CDD" id="cd00310">
    <property type="entry name" value="ATP-synt_Fo_a_6"/>
    <property type="match status" value="1"/>
</dbReference>
<feature type="transmembrane region" description="Helical" evidence="12">
    <location>
        <begin position="78"/>
        <end position="101"/>
    </location>
</feature>
<dbReference type="PROSITE" id="PS00449">
    <property type="entry name" value="ATPASE_A"/>
    <property type="match status" value="1"/>
</dbReference>
<protein>
    <recommendedName>
        <fullName evidence="12 13">ATP synthase subunit a</fullName>
    </recommendedName>
    <alternativeName>
        <fullName evidence="12">ATP synthase F0 sector subunit a</fullName>
    </alternativeName>
    <alternativeName>
        <fullName evidence="12">F-ATPase subunit 6</fullName>
    </alternativeName>
</protein>
<comment type="function">
    <text evidence="12 13">Key component of the proton channel; it plays a direct role in the translocation of protons across the membrane.</text>
</comment>
<dbReference type="PANTHER" id="PTHR42823:SF3">
    <property type="entry name" value="ATP SYNTHASE SUBUNIT A, CHLOROPLASTIC"/>
    <property type="match status" value="1"/>
</dbReference>
<dbReference type="NCBIfam" id="TIGR03306">
    <property type="entry name" value="altF1_A"/>
    <property type="match status" value="1"/>
</dbReference>
<dbReference type="Gene3D" id="1.20.120.220">
    <property type="entry name" value="ATP synthase, F0 complex, subunit A"/>
    <property type="match status" value="1"/>
</dbReference>
<dbReference type="RefSeq" id="WP_281792873.1">
    <property type="nucleotide sequence ID" value="NZ_BSDR01000001.1"/>
</dbReference>
<evidence type="ECO:0000256" key="1">
    <source>
        <dbReference type="ARBA" id="ARBA00004141"/>
    </source>
</evidence>
<name>A0A9W6FTN2_9BACT</name>
<dbReference type="EMBL" id="BSDR01000001">
    <property type="protein sequence ID" value="GLI33711.1"/>
    <property type="molecule type" value="Genomic_DNA"/>
</dbReference>
<keyword evidence="8 12" id="KW-1133">Transmembrane helix</keyword>
<evidence type="ECO:0000256" key="5">
    <source>
        <dbReference type="ARBA" id="ARBA00022547"/>
    </source>
</evidence>
<feature type="transmembrane region" description="Helical" evidence="12">
    <location>
        <begin position="165"/>
        <end position="187"/>
    </location>
</feature>
<dbReference type="HAMAP" id="MF_01393">
    <property type="entry name" value="ATP_synth_a_bact"/>
    <property type="match status" value="1"/>
</dbReference>
<evidence type="ECO:0000256" key="2">
    <source>
        <dbReference type="ARBA" id="ARBA00006810"/>
    </source>
</evidence>
<dbReference type="InterPro" id="IPR035908">
    <property type="entry name" value="F0_ATP_A_sf"/>
</dbReference>
<dbReference type="InterPro" id="IPR000568">
    <property type="entry name" value="ATP_synth_F0_asu"/>
</dbReference>
<organism evidence="14 15">
    <name type="scientific">Desulforhabdus amnigena</name>
    <dbReference type="NCBI Taxonomy" id="40218"/>
    <lineage>
        <taxon>Bacteria</taxon>
        <taxon>Pseudomonadati</taxon>
        <taxon>Thermodesulfobacteriota</taxon>
        <taxon>Syntrophobacteria</taxon>
        <taxon>Syntrophobacterales</taxon>
        <taxon>Syntrophobacteraceae</taxon>
        <taxon>Desulforhabdus</taxon>
    </lineage>
</organism>
<comment type="similarity">
    <text evidence="2 12 13">Belongs to the ATPase A chain family.</text>
</comment>
<dbReference type="PANTHER" id="PTHR42823">
    <property type="entry name" value="ATP SYNTHASE SUBUNIT A, CHLOROPLASTIC"/>
    <property type="match status" value="1"/>
</dbReference>
<evidence type="ECO:0000256" key="13">
    <source>
        <dbReference type="RuleBase" id="RU000483"/>
    </source>
</evidence>
<gene>
    <name evidence="12 14" type="primary">atpB</name>
    <name evidence="14" type="ORF">DAMNIGENAA_11440</name>
</gene>
<dbReference type="InterPro" id="IPR017692">
    <property type="entry name" value="Alt_ATP_synth_F0_Asu"/>
</dbReference>
<dbReference type="InterPro" id="IPR023011">
    <property type="entry name" value="ATP_synth_F0_asu_AS"/>
</dbReference>
<evidence type="ECO:0000313" key="15">
    <source>
        <dbReference type="Proteomes" id="UP001144372"/>
    </source>
</evidence>
<evidence type="ECO:0000256" key="6">
    <source>
        <dbReference type="ARBA" id="ARBA00022692"/>
    </source>
</evidence>
<proteinExistence type="inferred from homology"/>
<evidence type="ECO:0000313" key="14">
    <source>
        <dbReference type="EMBL" id="GLI33711.1"/>
    </source>
</evidence>
<keyword evidence="10 12" id="KW-0472">Membrane</keyword>
<feature type="transmembrane region" description="Helical" evidence="12">
    <location>
        <begin position="107"/>
        <end position="128"/>
    </location>
</feature>
<keyword evidence="3 12" id="KW-0813">Transport</keyword>
<sequence length="231" mass="25604">MHITPDSIVYWQSGMASLNATIVYTWIVMALLTLISWLVTRSLSTGPQMSRWQNFLEVLVTAIRDQIRDVGQQKARQYLPFIGTLFLFVATSNLLSIVPGFRPPTGSLSTTTALAICVFIAVPLYGIADSGFKAYLKNYIRPSVFMLPFNVMGELSRTIALAVRLFGNIMSGSMLSAILLALAPLFFPILMQLLGLLTGLIQAYIFSILAMVYIASGTRAHEELESRREEN</sequence>
<keyword evidence="6 12" id="KW-0812">Transmembrane</keyword>
<comment type="subcellular location">
    <subcellularLocation>
        <location evidence="12 13">Cell membrane</location>
        <topology evidence="12 13">Multi-pass membrane protein</topology>
    </subcellularLocation>
    <subcellularLocation>
        <location evidence="1">Membrane</location>
        <topology evidence="1">Multi-pass membrane protein</topology>
    </subcellularLocation>
</comment>
<dbReference type="Pfam" id="PF00119">
    <property type="entry name" value="ATP-synt_A"/>
    <property type="match status" value="1"/>
</dbReference>
<evidence type="ECO:0000256" key="8">
    <source>
        <dbReference type="ARBA" id="ARBA00022989"/>
    </source>
</evidence>
<evidence type="ECO:0000256" key="3">
    <source>
        <dbReference type="ARBA" id="ARBA00022448"/>
    </source>
</evidence>